<sequence length="265" mass="29985">MTPRSTEIDMTGARMSKSITVVQITDLHLLADPDGQLHGYRTYPVLSDTIDAILNYDVKPDMCFVTGDISQDESEASYDLARSELERLGIPVFWIPGNHDDRDKAAAAFGKSESIRRLMKLPTADWDFIYLDTCRRGADEGYLNDADFDRFVSEVRASVGQGKHVAVVMHHHPVPTKTPLMDTYILQEKERLLTVLDDHPQVKLVICGHVHGDYQLQYGNQAIEMCPATCFQWEKGASIIKTEDWRGFRMFEFSQSGYRSAFVSA</sequence>
<reference evidence="6" key="1">
    <citation type="journal article" date="2011" name="PLoS ONE">
        <title>Ralstonia syzygii, the Blood Disease Bacterium and some Asian R. solanacearum strains form a single genomic species despite divergent lifestyles.</title>
        <authorList>
            <person name="Remenant B."/>
            <person name="de Cambiaire J.C."/>
            <person name="Cellier G."/>
            <person name="Jacobs J.M."/>
            <person name="Mangenot S."/>
            <person name="Barbe V."/>
            <person name="Lajus A."/>
            <person name="Vallenet D."/>
            <person name="Medigue C."/>
            <person name="Fegan M."/>
            <person name="Allen C."/>
            <person name="Prior P."/>
        </authorList>
    </citation>
    <scope>NUCLEOTIDE SEQUENCE</scope>
    <source>
        <strain evidence="6">R24</strain>
    </source>
</reference>
<proteinExistence type="inferred from homology"/>
<keyword evidence="3" id="KW-0408">Iron</keyword>
<dbReference type="InterPro" id="IPR004843">
    <property type="entry name" value="Calcineurin-like_PHP"/>
</dbReference>
<evidence type="ECO:0000256" key="4">
    <source>
        <dbReference type="ARBA" id="ARBA00025742"/>
    </source>
</evidence>
<feature type="domain" description="Calcineurin-like phosphoesterase" evidence="5">
    <location>
        <begin position="20"/>
        <end position="212"/>
    </location>
</feature>
<dbReference type="PANTHER" id="PTHR42988:SF2">
    <property type="entry name" value="CYCLIC NUCLEOTIDE PHOSPHODIESTERASE CBUA0032-RELATED"/>
    <property type="match status" value="1"/>
</dbReference>
<dbReference type="Gene3D" id="3.60.21.10">
    <property type="match status" value="1"/>
</dbReference>
<dbReference type="PANTHER" id="PTHR42988">
    <property type="entry name" value="PHOSPHOHYDROLASE"/>
    <property type="match status" value="1"/>
</dbReference>
<dbReference type="GO" id="GO:0016787">
    <property type="term" value="F:hydrolase activity"/>
    <property type="evidence" value="ECO:0007669"/>
    <property type="project" value="UniProtKB-KW"/>
</dbReference>
<evidence type="ECO:0000313" key="6">
    <source>
        <dbReference type="EMBL" id="CCA87486.1"/>
    </source>
</evidence>
<evidence type="ECO:0000256" key="2">
    <source>
        <dbReference type="ARBA" id="ARBA00022801"/>
    </source>
</evidence>
<name>G3AAT1_9RALS</name>
<keyword evidence="1" id="KW-0479">Metal-binding</keyword>
<dbReference type="SUPFAM" id="SSF56300">
    <property type="entry name" value="Metallo-dependent phosphatases"/>
    <property type="match status" value="1"/>
</dbReference>
<dbReference type="AlphaFoldDB" id="G3AAT1"/>
<organism evidence="6">
    <name type="scientific">Ralstonia syzygii R24</name>
    <dbReference type="NCBI Taxonomy" id="907261"/>
    <lineage>
        <taxon>Bacteria</taxon>
        <taxon>Pseudomonadati</taxon>
        <taxon>Pseudomonadota</taxon>
        <taxon>Betaproteobacteria</taxon>
        <taxon>Burkholderiales</taxon>
        <taxon>Burkholderiaceae</taxon>
        <taxon>Ralstonia</taxon>
        <taxon>Ralstonia solanacearum species complex</taxon>
    </lineage>
</organism>
<dbReference type="InterPro" id="IPR029052">
    <property type="entry name" value="Metallo-depent_PP-like"/>
</dbReference>
<protein>
    <recommendedName>
        <fullName evidence="5">Calcineurin-like phosphoesterase domain-containing protein</fullName>
    </recommendedName>
</protein>
<dbReference type="GO" id="GO:0046872">
    <property type="term" value="F:metal ion binding"/>
    <property type="evidence" value="ECO:0007669"/>
    <property type="project" value="UniProtKB-KW"/>
</dbReference>
<gene>
    <name evidence="6" type="ORF">RALSY_mp30825</name>
</gene>
<comment type="similarity">
    <text evidence="4">Belongs to the cyclic nucleotide phosphodiesterase class-III family.</text>
</comment>
<evidence type="ECO:0000259" key="5">
    <source>
        <dbReference type="Pfam" id="PF00149"/>
    </source>
</evidence>
<keyword evidence="2" id="KW-0378">Hydrolase</keyword>
<dbReference type="EMBL" id="FR854092">
    <property type="protein sequence ID" value="CCA87486.1"/>
    <property type="molecule type" value="Genomic_DNA"/>
</dbReference>
<accession>G3AAT1</accession>
<reference evidence="6" key="2">
    <citation type="submission" date="2011-04" db="EMBL/GenBank/DDBJ databases">
        <authorList>
            <person name="Genoscope - CEA"/>
        </authorList>
    </citation>
    <scope>NUCLEOTIDE SEQUENCE</scope>
    <source>
        <strain evidence="6">R24</strain>
    </source>
</reference>
<dbReference type="InterPro" id="IPR050884">
    <property type="entry name" value="CNP_phosphodiesterase-III"/>
</dbReference>
<dbReference type="Pfam" id="PF00149">
    <property type="entry name" value="Metallophos"/>
    <property type="match status" value="1"/>
</dbReference>
<evidence type="ECO:0000256" key="1">
    <source>
        <dbReference type="ARBA" id="ARBA00022723"/>
    </source>
</evidence>
<evidence type="ECO:0000256" key="3">
    <source>
        <dbReference type="ARBA" id="ARBA00023004"/>
    </source>
</evidence>